<dbReference type="InterPro" id="IPR023485">
    <property type="entry name" value="Ptyr_pPase"/>
</dbReference>
<evidence type="ECO:0000259" key="4">
    <source>
        <dbReference type="SMART" id="SM00226"/>
    </source>
</evidence>
<keyword evidence="6" id="KW-1185">Reference proteome</keyword>
<organism evidence="5 6">
    <name type="scientific">Tritrichomonas musculus</name>
    <dbReference type="NCBI Taxonomy" id="1915356"/>
    <lineage>
        <taxon>Eukaryota</taxon>
        <taxon>Metamonada</taxon>
        <taxon>Parabasalia</taxon>
        <taxon>Tritrichomonadida</taxon>
        <taxon>Tritrichomonadidae</taxon>
        <taxon>Tritrichomonas</taxon>
    </lineage>
</organism>
<feature type="domain" description="Phosphotyrosine protein phosphatase I" evidence="4">
    <location>
        <begin position="12"/>
        <end position="148"/>
    </location>
</feature>
<dbReference type="Gene3D" id="3.40.50.2300">
    <property type="match status" value="1"/>
</dbReference>
<dbReference type="CDD" id="cd16343">
    <property type="entry name" value="LMWPTP"/>
    <property type="match status" value="1"/>
</dbReference>
<dbReference type="EMBL" id="JAPFFF010000003">
    <property type="protein sequence ID" value="KAK8894738.1"/>
    <property type="molecule type" value="Genomic_DNA"/>
</dbReference>
<keyword evidence="2" id="KW-0378">Hydrolase</keyword>
<dbReference type="InterPro" id="IPR036196">
    <property type="entry name" value="Ptyr_pPase_sf"/>
</dbReference>
<dbReference type="SUPFAM" id="SSF52788">
    <property type="entry name" value="Phosphotyrosine protein phosphatases I"/>
    <property type="match status" value="1"/>
</dbReference>
<evidence type="ECO:0000256" key="2">
    <source>
        <dbReference type="ARBA" id="ARBA00022801"/>
    </source>
</evidence>
<evidence type="ECO:0000256" key="3">
    <source>
        <dbReference type="ARBA" id="ARBA00022912"/>
    </source>
</evidence>
<evidence type="ECO:0000256" key="1">
    <source>
        <dbReference type="ARBA" id="ARBA00011063"/>
    </source>
</evidence>
<dbReference type="InterPro" id="IPR017867">
    <property type="entry name" value="Tyr_phospatase_low_mol_wt"/>
</dbReference>
<dbReference type="PRINTS" id="PR00719">
    <property type="entry name" value="LMWPTPASE"/>
</dbReference>
<sequence length="157" mass="17949">MSSSKTQSTYAKSVMFVCLGNIIRSPLCEGLLKSLVHGIKVDSSAVTTDDINQAPHKHSRRVAREHGFDISHHISKLIRDEDFYNFDLIVSLERYVGSELKYLQPKGSPAKIVPFASYDISNPWCNPYEDFVTMYAEIEKEMQTFIKKYINPENVNK</sequence>
<gene>
    <name evidence="5" type="ORF">M9Y10_023175</name>
</gene>
<evidence type="ECO:0000313" key="6">
    <source>
        <dbReference type="Proteomes" id="UP001470230"/>
    </source>
</evidence>
<name>A0ABR2KV65_9EUKA</name>
<protein>
    <submittedName>
        <fullName evidence="5">Low molecular weight phosphotyrosine protein phosphatase</fullName>
    </submittedName>
</protein>
<dbReference type="Pfam" id="PF01451">
    <property type="entry name" value="LMWPc"/>
    <property type="match status" value="1"/>
</dbReference>
<comment type="caution">
    <text evidence="5">The sequence shown here is derived from an EMBL/GenBank/DDBJ whole genome shotgun (WGS) entry which is preliminary data.</text>
</comment>
<dbReference type="Proteomes" id="UP001470230">
    <property type="component" value="Unassembled WGS sequence"/>
</dbReference>
<dbReference type="PANTHER" id="PTHR11717:SF7">
    <property type="entry name" value="LOW MOLECULAR WEIGHT PHOSPHOTYROSINE PROTEIN PHOSPHATASE"/>
    <property type="match status" value="1"/>
</dbReference>
<reference evidence="5 6" key="1">
    <citation type="submission" date="2024-04" db="EMBL/GenBank/DDBJ databases">
        <title>Tritrichomonas musculus Genome.</title>
        <authorList>
            <person name="Alves-Ferreira E."/>
            <person name="Grigg M."/>
            <person name="Lorenzi H."/>
            <person name="Galac M."/>
        </authorList>
    </citation>
    <scope>NUCLEOTIDE SEQUENCE [LARGE SCALE GENOMIC DNA]</scope>
    <source>
        <strain evidence="5 6">EAF2021</strain>
    </source>
</reference>
<dbReference type="PANTHER" id="PTHR11717">
    <property type="entry name" value="LOW MOLECULAR WEIGHT PROTEIN TYROSINE PHOSPHATASE"/>
    <property type="match status" value="1"/>
</dbReference>
<dbReference type="SMART" id="SM00226">
    <property type="entry name" value="LMWPc"/>
    <property type="match status" value="1"/>
</dbReference>
<dbReference type="InterPro" id="IPR050438">
    <property type="entry name" value="LMW_PTPase"/>
</dbReference>
<comment type="similarity">
    <text evidence="1">Belongs to the low molecular weight phosphotyrosine protein phosphatase family.</text>
</comment>
<proteinExistence type="inferred from homology"/>
<evidence type="ECO:0000313" key="5">
    <source>
        <dbReference type="EMBL" id="KAK8894738.1"/>
    </source>
</evidence>
<accession>A0ABR2KV65</accession>
<keyword evidence="3" id="KW-0904">Protein phosphatase</keyword>